<reference evidence="2 3" key="1">
    <citation type="submission" date="2017-10" db="EMBL/GenBank/DDBJ databases">
        <title>Massilia psychrophilum sp. nov., a novel purple-pigmented bacterium isolated from Tianshan glacier, Xinjiang Municipality, China.</title>
        <authorList>
            <person name="Wang H."/>
        </authorList>
    </citation>
    <scope>NUCLEOTIDE SEQUENCE [LARGE SCALE GENOMIC DNA]</scope>
    <source>
        <strain evidence="2 3">JCM 30074</strain>
    </source>
</reference>
<evidence type="ECO:0000313" key="2">
    <source>
        <dbReference type="EMBL" id="PIL43845.1"/>
    </source>
</evidence>
<dbReference type="PIRSF" id="PIRSF005610">
    <property type="entry name" value="SirB"/>
    <property type="match status" value="1"/>
</dbReference>
<dbReference type="Proteomes" id="UP000230390">
    <property type="component" value="Unassembled WGS sequence"/>
</dbReference>
<dbReference type="RefSeq" id="WP_099790542.1">
    <property type="nucleotide sequence ID" value="NZ_JBHLYV010000019.1"/>
</dbReference>
<proteinExistence type="predicted"/>
<name>A0A2G8TCQ4_9BURK</name>
<dbReference type="AlphaFoldDB" id="A0A2G8TCQ4"/>
<keyword evidence="3" id="KW-1185">Reference proteome</keyword>
<keyword evidence="1" id="KW-1133">Transmembrane helix</keyword>
<dbReference type="GO" id="GO:0005886">
    <property type="term" value="C:plasma membrane"/>
    <property type="evidence" value="ECO:0007669"/>
    <property type="project" value="TreeGrafter"/>
</dbReference>
<dbReference type="OrthoDB" id="5588650at2"/>
<evidence type="ECO:0000256" key="1">
    <source>
        <dbReference type="SAM" id="Phobius"/>
    </source>
</evidence>
<dbReference type="Pfam" id="PF04247">
    <property type="entry name" value="SirB"/>
    <property type="match status" value="1"/>
</dbReference>
<accession>A0A2G8TCQ4</accession>
<organism evidence="2 3">
    <name type="scientific">Massilia eurypsychrophila</name>
    <dbReference type="NCBI Taxonomy" id="1485217"/>
    <lineage>
        <taxon>Bacteria</taxon>
        <taxon>Pseudomonadati</taxon>
        <taxon>Pseudomonadota</taxon>
        <taxon>Betaproteobacteria</taxon>
        <taxon>Burkholderiales</taxon>
        <taxon>Oxalobacteraceae</taxon>
        <taxon>Telluria group</taxon>
        <taxon>Massilia</taxon>
    </lineage>
</organism>
<comment type="caution">
    <text evidence="2">The sequence shown here is derived from an EMBL/GenBank/DDBJ whole genome shotgun (WGS) entry which is preliminary data.</text>
</comment>
<feature type="transmembrane region" description="Helical" evidence="1">
    <location>
        <begin position="72"/>
        <end position="90"/>
    </location>
</feature>
<evidence type="ECO:0000313" key="3">
    <source>
        <dbReference type="Proteomes" id="UP000230390"/>
    </source>
</evidence>
<feature type="transmembrane region" description="Helical" evidence="1">
    <location>
        <begin position="97"/>
        <end position="118"/>
    </location>
</feature>
<sequence length="127" mass="13948">MDYLTLKHFHMGCAAVSGSLFLLRGVWMLRDPALLQQRWVRIAPHVVDTLLLASAITLAVWSSQYPLAQNWLSAKVIALLVYIVLGTIALKRGRTRTVRMAAFVGALATFGYIVAVAVTRQPMPLGA</sequence>
<feature type="transmembrane region" description="Helical" evidence="1">
    <location>
        <begin position="6"/>
        <end position="27"/>
    </location>
</feature>
<dbReference type="EMBL" id="PDOC01000011">
    <property type="protein sequence ID" value="PIL43845.1"/>
    <property type="molecule type" value="Genomic_DNA"/>
</dbReference>
<feature type="transmembrane region" description="Helical" evidence="1">
    <location>
        <begin position="39"/>
        <end position="60"/>
    </location>
</feature>
<dbReference type="PANTHER" id="PTHR39594:SF1">
    <property type="entry name" value="PROTEIN YCHQ"/>
    <property type="match status" value="1"/>
</dbReference>
<keyword evidence="1" id="KW-0812">Transmembrane</keyword>
<keyword evidence="1" id="KW-0472">Membrane</keyword>
<protein>
    <submittedName>
        <fullName evidence="2">Regulator SirB</fullName>
    </submittedName>
</protein>
<gene>
    <name evidence="2" type="ORF">CR105_16935</name>
</gene>
<dbReference type="PANTHER" id="PTHR39594">
    <property type="entry name" value="PROTEIN YCHQ"/>
    <property type="match status" value="1"/>
</dbReference>
<dbReference type="InterPro" id="IPR007360">
    <property type="entry name" value="SirB"/>
</dbReference>